<evidence type="ECO:0000256" key="1">
    <source>
        <dbReference type="SAM" id="Phobius"/>
    </source>
</evidence>
<keyword evidence="1" id="KW-0472">Membrane</keyword>
<comment type="caution">
    <text evidence="2">The sequence shown here is derived from an EMBL/GenBank/DDBJ whole genome shotgun (WGS) entry which is preliminary data.</text>
</comment>
<dbReference type="EMBL" id="JAEMHK010000021">
    <property type="protein sequence ID" value="MBJ6802616.1"/>
    <property type="molecule type" value="Genomic_DNA"/>
</dbReference>
<evidence type="ECO:0000313" key="3">
    <source>
        <dbReference type="Proteomes" id="UP000641025"/>
    </source>
</evidence>
<protein>
    <recommendedName>
        <fullName evidence="4">Zinc ribbon domain-containing protein</fullName>
    </recommendedName>
</protein>
<dbReference type="Proteomes" id="UP000641025">
    <property type="component" value="Unassembled WGS sequence"/>
</dbReference>
<feature type="transmembrane region" description="Helical" evidence="1">
    <location>
        <begin position="104"/>
        <end position="122"/>
    </location>
</feature>
<gene>
    <name evidence="2" type="ORF">JFN90_21010</name>
</gene>
<proteinExistence type="predicted"/>
<evidence type="ECO:0008006" key="4">
    <source>
        <dbReference type="Google" id="ProtNLM"/>
    </source>
</evidence>
<keyword evidence="1" id="KW-1133">Transmembrane helix</keyword>
<reference evidence="2 3" key="1">
    <citation type="submission" date="2020-12" db="EMBL/GenBank/DDBJ databases">
        <title>Geomonas sp. Red259, isolated from paddy soil.</title>
        <authorList>
            <person name="Xu Z."/>
            <person name="Zhang Z."/>
            <person name="Masuda Y."/>
            <person name="Itoh H."/>
            <person name="Senoo K."/>
        </authorList>
    </citation>
    <scope>NUCLEOTIDE SEQUENCE [LARGE SCALE GENOMIC DNA]</scope>
    <source>
        <strain evidence="2 3">Red259</strain>
    </source>
</reference>
<evidence type="ECO:0000313" key="2">
    <source>
        <dbReference type="EMBL" id="MBJ6802616.1"/>
    </source>
</evidence>
<keyword evidence="3" id="KW-1185">Reference proteome</keyword>
<sequence length="473" mass="53255">MRRKEIVIIQCPHCGAEITTIDLARCEACGKDLDAASDDAASELPATRRFTLAKAAVLLLLIILLPSVLPGIGLFLLPIIVLVAILVYKVTLRASYLVFKNRMVGNYFIGGGVCLFAFFAYYPPSDLYERYLQPSTCITNAPNTAIVAHMEEAIKPGRNLIYCTSFQKAWNRLHDDIIKGDVLLASQPATAQQLNKQLLHPEDLSKDAFVAEAAPWTPELVARIKRELQEKFGDEASGYSIPDPPAGRQRIMAYAFLYKHLEFPIKFERLEHPVEFCAGNTETPVKAFGVDVASSNEELHQKLRGQVSVLYYRNEDQFALSLTSKSADDEIILAKIAPGTDLLQTYRSVMMNAKKAHPTALEDGEPLQVPKLDFDLTHHFRELEKQEILNEGWKSWYFETAEQQIKFKLDETGAIVKSRVKIGLAMKEEAPAPVQVPRRFIFDKPFLICLKQKNGHVPYFSMWVNNAELLVKQ</sequence>
<organism evidence="2 3">
    <name type="scientific">Geomonas propionica</name>
    <dbReference type="NCBI Taxonomy" id="2798582"/>
    <lineage>
        <taxon>Bacteria</taxon>
        <taxon>Pseudomonadati</taxon>
        <taxon>Thermodesulfobacteriota</taxon>
        <taxon>Desulfuromonadia</taxon>
        <taxon>Geobacterales</taxon>
        <taxon>Geobacteraceae</taxon>
        <taxon>Geomonas</taxon>
    </lineage>
</organism>
<accession>A0ABS0YXB6</accession>
<name>A0ABS0YXB6_9BACT</name>
<feature type="transmembrane region" description="Helical" evidence="1">
    <location>
        <begin position="75"/>
        <end position="92"/>
    </location>
</feature>
<keyword evidence="1" id="KW-0812">Transmembrane</keyword>